<accession>A0AAD7BIW4</accession>
<keyword evidence="2" id="KW-1185">Reference proteome</keyword>
<proteinExistence type="predicted"/>
<dbReference type="Proteomes" id="UP001221142">
    <property type="component" value="Unassembled WGS sequence"/>
</dbReference>
<evidence type="ECO:0000313" key="2">
    <source>
        <dbReference type="Proteomes" id="UP001221142"/>
    </source>
</evidence>
<dbReference type="AlphaFoldDB" id="A0AAD7BIW4"/>
<evidence type="ECO:0000313" key="1">
    <source>
        <dbReference type="EMBL" id="KAJ7622354.1"/>
    </source>
</evidence>
<organism evidence="1 2">
    <name type="scientific">Roridomyces roridus</name>
    <dbReference type="NCBI Taxonomy" id="1738132"/>
    <lineage>
        <taxon>Eukaryota</taxon>
        <taxon>Fungi</taxon>
        <taxon>Dikarya</taxon>
        <taxon>Basidiomycota</taxon>
        <taxon>Agaricomycotina</taxon>
        <taxon>Agaricomycetes</taxon>
        <taxon>Agaricomycetidae</taxon>
        <taxon>Agaricales</taxon>
        <taxon>Marasmiineae</taxon>
        <taxon>Mycenaceae</taxon>
        <taxon>Roridomyces</taxon>
    </lineage>
</organism>
<sequence length="671" mass="75149">MRVSAEFPREIAKHQAIFFASAIILPLPRHPGPRMHPSLSPAALNSLPFSLRRTAVAAAKGSLKDFTKLVKDLPPSFAHSPTILPACYGQLDPIQAERFERLDFITTRADALHLFDVFLAMEHILVLSDIPKGCYPDLWPRLWRWSLLVIRHNYCLPYTTRQGFLLTFISLFARIHRNCDATAQTINATPGFRQLVARVWVLLSRKSDQRCADGARDDILDLIHYGLDLTNPEHLNELIEGCGGNLVHFADVLVDFFTNLASDNVKNSLRLMEGAFSLMALTMDMRPEFPHVLYDRGWVCAVVLMLRRIASHSLPTEYALEEAYRTLMANILRVPSEELIVEAVKAGFLQLIASALQNPLLIPASFLDFALMNLLCAYLPYRSVLARLRSAIVEVDATMDVTLASRSPVWETWTMFHDIVNEMLNTLKIHRAPSLPPTRACDNIESPNPSSLLAFTDCAFLESPDMITMQSSRDESFFRTVTFATYHNSMPFILLEEFSYMLKHPDQPLPFVTFLNFDGGGVAVGGLTDRNLAVGREIFGPMWDDQTARAAAPRGQNHLQLIVILCAIVDKRRATHLFAIPKPRGLREALVALAKSGDVPPGVVDVAQLGNVSAVTDRIDAIVKDQDLTWLDRPDDLTPSRLLCAPVEGDEGRIRGIRPHTYVARSLLRLF</sequence>
<reference evidence="1" key="1">
    <citation type="submission" date="2023-03" db="EMBL/GenBank/DDBJ databases">
        <title>Massive genome expansion in bonnet fungi (Mycena s.s.) driven by repeated elements and novel gene families across ecological guilds.</title>
        <authorList>
            <consortium name="Lawrence Berkeley National Laboratory"/>
            <person name="Harder C.B."/>
            <person name="Miyauchi S."/>
            <person name="Viragh M."/>
            <person name="Kuo A."/>
            <person name="Thoen E."/>
            <person name="Andreopoulos B."/>
            <person name="Lu D."/>
            <person name="Skrede I."/>
            <person name="Drula E."/>
            <person name="Henrissat B."/>
            <person name="Morin E."/>
            <person name="Kohler A."/>
            <person name="Barry K."/>
            <person name="LaButti K."/>
            <person name="Morin E."/>
            <person name="Salamov A."/>
            <person name="Lipzen A."/>
            <person name="Mereny Z."/>
            <person name="Hegedus B."/>
            <person name="Baldrian P."/>
            <person name="Stursova M."/>
            <person name="Weitz H."/>
            <person name="Taylor A."/>
            <person name="Grigoriev I.V."/>
            <person name="Nagy L.G."/>
            <person name="Martin F."/>
            <person name="Kauserud H."/>
        </authorList>
    </citation>
    <scope>NUCLEOTIDE SEQUENCE</scope>
    <source>
        <strain evidence="1">9284</strain>
    </source>
</reference>
<name>A0AAD7BIW4_9AGAR</name>
<gene>
    <name evidence="1" type="ORF">FB45DRAFT_1091233</name>
</gene>
<protein>
    <submittedName>
        <fullName evidence="1">Uncharacterized protein</fullName>
    </submittedName>
</protein>
<comment type="caution">
    <text evidence="1">The sequence shown here is derived from an EMBL/GenBank/DDBJ whole genome shotgun (WGS) entry which is preliminary data.</text>
</comment>
<dbReference type="EMBL" id="JARKIF010000015">
    <property type="protein sequence ID" value="KAJ7622354.1"/>
    <property type="molecule type" value="Genomic_DNA"/>
</dbReference>